<feature type="domain" description="ABC transporter" evidence="9">
    <location>
        <begin position="401"/>
        <end position="650"/>
    </location>
</feature>
<keyword evidence="12" id="KW-1185">Reference proteome</keyword>
<keyword evidence="5 8" id="KW-1133">Transmembrane helix</keyword>
<comment type="subcellular location">
    <subcellularLocation>
        <location evidence="1">Cell membrane</location>
        <topology evidence="1">Multi-pass membrane protein</topology>
    </subcellularLocation>
</comment>
<sequence length="653" mass="71737">MGRRAGLFGPSRSARLALWMAAKLQVIRDFCFERISNQNRLAIRRVLNRQTASKLGGMGLGMVKDAFFSKDGWPARLTPFSVVADSIWDLMLVSTMLNLLALVLPLTLLQVYDRILANEAVSTLSWLLLGVGVAMLLEALLKMGRSYIGAWLGARFEHNAGVSAMERLFSLNLADYERTGSGIHLERLNALNVIKDFYSGAAVLVILDLPFVPIFLIMIYHLAGLLVLIPIIVFILFVLFTLYIGDKLHHAVSERVKADDIRVNFIIEVLNGIHAVKSMAMEAMMLRRYERLQDACAMGAQNVGMQSADAQNIGSFFAQLATVAIVAFGSIQVINHDLTIGGLSACSMLAGRSIQPLQRAVAIWARFQTIRVSRRRLNAIFELNPDVPPGSQPLPEIEGRLVMENVSFAYPVEMADGHANANPNAKPPVAPLVLRDINLVVNPGETIAIQGASGKTTLLWLMMGAIRPTQGRVLIDEYDLNQYDTSSLHEQIAYMPQTGMLFKGTILENIHMFRPEREEAAMRAATLLQLEDFISKLPKGYETIIDDGADESIPRGIKQRITIARALVSSPRILLFDEANTAIDSGGDEKLKHALELMHGKVTLIMVTHRPSLEKLADRVYELKDGALTIKPPRAPFKPPPPAPAAPAGGASG</sequence>
<keyword evidence="2 8" id="KW-0812">Transmembrane</keyword>
<feature type="compositionally biased region" description="Pro residues" evidence="7">
    <location>
        <begin position="633"/>
        <end position="645"/>
    </location>
</feature>
<evidence type="ECO:0000256" key="4">
    <source>
        <dbReference type="ARBA" id="ARBA00022840"/>
    </source>
</evidence>
<reference evidence="11 12" key="2">
    <citation type="submission" date="2024-09" db="EMBL/GenBank/DDBJ databases">
        <title>Draft genome sequence of Candidatus Magnetaquicoccaceae bacterium FCR-1.</title>
        <authorList>
            <person name="Shimoshige H."/>
            <person name="Shimamura S."/>
            <person name="Taoka A."/>
            <person name="Kobayashi H."/>
            <person name="Maekawa T."/>
        </authorList>
    </citation>
    <scope>NUCLEOTIDE SEQUENCE [LARGE SCALE GENOMIC DNA]</scope>
    <source>
        <strain evidence="11 12">FCR-1</strain>
    </source>
</reference>
<keyword evidence="4 11" id="KW-0067">ATP-binding</keyword>
<dbReference type="CDD" id="cd18566">
    <property type="entry name" value="ABC_6TM_PrtD_LapB_HlyB_like"/>
    <property type="match status" value="1"/>
</dbReference>
<dbReference type="InterPro" id="IPR011527">
    <property type="entry name" value="ABC1_TM_dom"/>
</dbReference>
<dbReference type="PROSITE" id="PS50929">
    <property type="entry name" value="ABC_TM1F"/>
    <property type="match status" value="1"/>
</dbReference>
<evidence type="ECO:0000256" key="2">
    <source>
        <dbReference type="ARBA" id="ARBA00022692"/>
    </source>
</evidence>
<protein>
    <submittedName>
        <fullName evidence="11">Leukotoxin export ATP-binding protein LtxB</fullName>
    </submittedName>
</protein>
<dbReference type="PROSITE" id="PS50893">
    <property type="entry name" value="ABC_TRANSPORTER_2"/>
    <property type="match status" value="1"/>
</dbReference>
<dbReference type="GO" id="GO:0005524">
    <property type="term" value="F:ATP binding"/>
    <property type="evidence" value="ECO:0007669"/>
    <property type="project" value="UniProtKB-KW"/>
</dbReference>
<feature type="transmembrane region" description="Helical" evidence="8">
    <location>
        <begin position="197"/>
        <end position="219"/>
    </location>
</feature>
<evidence type="ECO:0000256" key="7">
    <source>
        <dbReference type="SAM" id="MobiDB-lite"/>
    </source>
</evidence>
<dbReference type="PANTHER" id="PTHR24221">
    <property type="entry name" value="ATP-BINDING CASSETTE SUB-FAMILY B"/>
    <property type="match status" value="1"/>
</dbReference>
<dbReference type="InterPro" id="IPR003593">
    <property type="entry name" value="AAA+_ATPase"/>
</dbReference>
<feature type="transmembrane region" description="Helical" evidence="8">
    <location>
        <begin position="90"/>
        <end position="112"/>
    </location>
</feature>
<feature type="transmembrane region" description="Helical" evidence="8">
    <location>
        <begin position="225"/>
        <end position="245"/>
    </location>
</feature>
<dbReference type="InterPro" id="IPR027417">
    <property type="entry name" value="P-loop_NTPase"/>
</dbReference>
<reference evidence="11 12" key="1">
    <citation type="submission" date="2024-05" db="EMBL/GenBank/DDBJ databases">
        <authorList>
            <consortium name="Candidatus Magnetaquicoccaceae bacterium FCR-1 genome sequencing consortium"/>
            <person name="Shimoshige H."/>
            <person name="Shimamura S."/>
            <person name="Taoka A."/>
            <person name="Kobayashi H."/>
            <person name="Maekawa T."/>
        </authorList>
    </citation>
    <scope>NUCLEOTIDE SEQUENCE [LARGE SCALE GENOMIC DNA]</scope>
    <source>
        <strain evidence="11 12">FCR-1</strain>
    </source>
</reference>
<evidence type="ECO:0000256" key="8">
    <source>
        <dbReference type="SAM" id="Phobius"/>
    </source>
</evidence>
<dbReference type="Pfam" id="PF00664">
    <property type="entry name" value="ABC_membrane"/>
    <property type="match status" value="1"/>
</dbReference>
<feature type="region of interest" description="Disordered" evidence="7">
    <location>
        <begin position="631"/>
        <end position="653"/>
    </location>
</feature>
<name>A0ABQ0C9W8_9PROT</name>
<dbReference type="SMART" id="SM00382">
    <property type="entry name" value="AAA"/>
    <property type="match status" value="1"/>
</dbReference>
<comment type="caution">
    <text evidence="11">The sequence shown here is derived from an EMBL/GenBank/DDBJ whole genome shotgun (WGS) entry which is preliminary data.</text>
</comment>
<organism evidence="11 12">
    <name type="scientific">Candidatus Magnetaquiglobus chichijimensis</name>
    <dbReference type="NCBI Taxonomy" id="3141448"/>
    <lineage>
        <taxon>Bacteria</taxon>
        <taxon>Pseudomonadati</taxon>
        <taxon>Pseudomonadota</taxon>
        <taxon>Magnetococcia</taxon>
        <taxon>Magnetococcales</taxon>
        <taxon>Candidatus Magnetaquicoccaceae</taxon>
        <taxon>Candidatus Magnetaquiglobus</taxon>
    </lineage>
</organism>
<dbReference type="PANTHER" id="PTHR24221:SF654">
    <property type="entry name" value="ATP-BINDING CASSETTE SUB-FAMILY B MEMBER 6"/>
    <property type="match status" value="1"/>
</dbReference>
<dbReference type="SUPFAM" id="SSF52540">
    <property type="entry name" value="P-loop containing nucleoside triphosphate hydrolases"/>
    <property type="match status" value="1"/>
</dbReference>
<dbReference type="Gene3D" id="1.20.1560.10">
    <property type="entry name" value="ABC transporter type 1, transmembrane domain"/>
    <property type="match status" value="1"/>
</dbReference>
<dbReference type="Gene3D" id="3.40.50.300">
    <property type="entry name" value="P-loop containing nucleotide triphosphate hydrolases"/>
    <property type="match status" value="1"/>
</dbReference>
<keyword evidence="3" id="KW-0547">Nucleotide-binding</keyword>
<accession>A0ABQ0C9W8</accession>
<evidence type="ECO:0000313" key="12">
    <source>
        <dbReference type="Proteomes" id="UP001628193"/>
    </source>
</evidence>
<dbReference type="Proteomes" id="UP001628193">
    <property type="component" value="Unassembled WGS sequence"/>
</dbReference>
<dbReference type="EMBL" id="BAAFGK010000004">
    <property type="protein sequence ID" value="GAB0057691.1"/>
    <property type="molecule type" value="Genomic_DNA"/>
</dbReference>
<dbReference type="InterPro" id="IPR036640">
    <property type="entry name" value="ABC1_TM_sf"/>
</dbReference>
<evidence type="ECO:0000259" key="9">
    <source>
        <dbReference type="PROSITE" id="PS50893"/>
    </source>
</evidence>
<dbReference type="Pfam" id="PF00005">
    <property type="entry name" value="ABC_tran"/>
    <property type="match status" value="1"/>
</dbReference>
<evidence type="ECO:0000256" key="1">
    <source>
        <dbReference type="ARBA" id="ARBA00004651"/>
    </source>
</evidence>
<evidence type="ECO:0000256" key="3">
    <source>
        <dbReference type="ARBA" id="ARBA00022741"/>
    </source>
</evidence>
<evidence type="ECO:0000256" key="6">
    <source>
        <dbReference type="ARBA" id="ARBA00023136"/>
    </source>
</evidence>
<dbReference type="InterPro" id="IPR039421">
    <property type="entry name" value="Type_1_exporter"/>
</dbReference>
<evidence type="ECO:0000256" key="5">
    <source>
        <dbReference type="ARBA" id="ARBA00022989"/>
    </source>
</evidence>
<gene>
    <name evidence="11" type="primary">ltxB_2</name>
    <name evidence="11" type="ORF">SIID45300_02023</name>
</gene>
<evidence type="ECO:0000313" key="11">
    <source>
        <dbReference type="EMBL" id="GAB0057691.1"/>
    </source>
</evidence>
<feature type="transmembrane region" description="Helical" evidence="8">
    <location>
        <begin position="124"/>
        <end position="141"/>
    </location>
</feature>
<proteinExistence type="predicted"/>
<keyword evidence="6 8" id="KW-0472">Membrane</keyword>
<dbReference type="SUPFAM" id="SSF90123">
    <property type="entry name" value="ABC transporter transmembrane region"/>
    <property type="match status" value="1"/>
</dbReference>
<dbReference type="InterPro" id="IPR003439">
    <property type="entry name" value="ABC_transporter-like_ATP-bd"/>
</dbReference>
<evidence type="ECO:0000259" key="10">
    <source>
        <dbReference type="PROSITE" id="PS50929"/>
    </source>
</evidence>
<feature type="domain" description="ABC transmembrane type-1" evidence="10">
    <location>
        <begin position="90"/>
        <end position="369"/>
    </location>
</feature>